<comment type="similarity">
    <text evidence="2">Belongs to the SusD family.</text>
</comment>
<comment type="subcellular location">
    <subcellularLocation>
        <location evidence="1">Cell outer membrane</location>
    </subcellularLocation>
</comment>
<reference evidence="9 10" key="1">
    <citation type="journal article" date="2012" name="J. Bacteriol.">
        <title>Genome Sequence of Fibrella aestuarina BUZ 2T, a Filamentous Marine Bacterium.</title>
        <authorList>
            <person name="Filippini M."/>
            <person name="Qi W."/>
            <person name="Blom J."/>
            <person name="Goesmann A."/>
            <person name="Smits T.H."/>
            <person name="Bagheri H.C."/>
        </authorList>
    </citation>
    <scope>NUCLEOTIDE SEQUENCE [LARGE SCALE GENOMIC DNA]</scope>
    <source>
        <strain evidence="10">BUZ 2T</strain>
    </source>
</reference>
<dbReference type="KEGG" id="fae:FAES_5244"/>
<organism evidence="9 10">
    <name type="scientific">Fibrella aestuarina BUZ 2</name>
    <dbReference type="NCBI Taxonomy" id="1166018"/>
    <lineage>
        <taxon>Bacteria</taxon>
        <taxon>Pseudomonadati</taxon>
        <taxon>Bacteroidota</taxon>
        <taxon>Cytophagia</taxon>
        <taxon>Cytophagales</taxon>
        <taxon>Spirosomataceae</taxon>
        <taxon>Fibrella</taxon>
    </lineage>
</organism>
<evidence type="ECO:0000256" key="3">
    <source>
        <dbReference type="ARBA" id="ARBA00022729"/>
    </source>
</evidence>
<evidence type="ECO:0000259" key="7">
    <source>
        <dbReference type="Pfam" id="PF07980"/>
    </source>
</evidence>
<dbReference type="InterPro" id="IPR033985">
    <property type="entry name" value="SusD-like_N"/>
</dbReference>
<gene>
    <name evidence="9" type="ORF">FAES_5244</name>
</gene>
<dbReference type="InterPro" id="IPR011990">
    <property type="entry name" value="TPR-like_helical_dom_sf"/>
</dbReference>
<dbReference type="HOGENOM" id="CLU_015553_1_4_10"/>
<evidence type="ECO:0000256" key="6">
    <source>
        <dbReference type="SAM" id="SignalP"/>
    </source>
</evidence>
<dbReference type="AlphaFoldDB" id="I0KGJ0"/>
<keyword evidence="10" id="KW-1185">Reference proteome</keyword>
<dbReference type="InterPro" id="IPR012944">
    <property type="entry name" value="SusD_RagB_dom"/>
</dbReference>
<evidence type="ECO:0000256" key="1">
    <source>
        <dbReference type="ARBA" id="ARBA00004442"/>
    </source>
</evidence>
<protein>
    <submittedName>
        <fullName evidence="9">RagB/SusD domain protein</fullName>
    </submittedName>
</protein>
<evidence type="ECO:0000256" key="2">
    <source>
        <dbReference type="ARBA" id="ARBA00006275"/>
    </source>
</evidence>
<proteinExistence type="inferred from homology"/>
<dbReference type="Pfam" id="PF14322">
    <property type="entry name" value="SusD-like_3"/>
    <property type="match status" value="1"/>
</dbReference>
<dbReference type="RefSeq" id="WP_015334342.1">
    <property type="nucleotide sequence ID" value="NC_020054.1"/>
</dbReference>
<dbReference type="Gene3D" id="1.25.40.390">
    <property type="match status" value="1"/>
</dbReference>
<dbReference type="SUPFAM" id="SSF48452">
    <property type="entry name" value="TPR-like"/>
    <property type="match status" value="1"/>
</dbReference>
<evidence type="ECO:0000256" key="4">
    <source>
        <dbReference type="ARBA" id="ARBA00023136"/>
    </source>
</evidence>
<evidence type="ECO:0000259" key="8">
    <source>
        <dbReference type="Pfam" id="PF14322"/>
    </source>
</evidence>
<keyword evidence="3 6" id="KW-0732">Signal</keyword>
<name>I0KGJ0_9BACT</name>
<feature type="domain" description="RagB/SusD" evidence="7">
    <location>
        <begin position="314"/>
        <end position="509"/>
    </location>
</feature>
<dbReference type="Pfam" id="PF07980">
    <property type="entry name" value="SusD_RagB"/>
    <property type="match status" value="1"/>
</dbReference>
<accession>I0KGJ0</accession>
<feature type="chain" id="PRO_5003630748" evidence="6">
    <location>
        <begin position="27"/>
        <end position="509"/>
    </location>
</feature>
<evidence type="ECO:0000313" key="9">
    <source>
        <dbReference type="EMBL" id="CCH03243.1"/>
    </source>
</evidence>
<dbReference type="PROSITE" id="PS51257">
    <property type="entry name" value="PROKAR_LIPOPROTEIN"/>
    <property type="match status" value="1"/>
</dbReference>
<evidence type="ECO:0000256" key="5">
    <source>
        <dbReference type="ARBA" id="ARBA00023237"/>
    </source>
</evidence>
<keyword evidence="5" id="KW-0998">Cell outer membrane</keyword>
<dbReference type="PATRIC" id="fig|1166018.3.peg.2219"/>
<feature type="domain" description="SusD-like N-terminal" evidence="8">
    <location>
        <begin position="82"/>
        <end position="234"/>
    </location>
</feature>
<dbReference type="eggNOG" id="COG0446">
    <property type="taxonomic scope" value="Bacteria"/>
</dbReference>
<feature type="signal peptide" evidence="6">
    <location>
        <begin position="1"/>
        <end position="26"/>
    </location>
</feature>
<dbReference type="STRING" id="1166018.FAES_5244"/>
<keyword evidence="4" id="KW-0472">Membrane</keyword>
<sequence length="509" mass="55959">MTSIKSSVKSPIRLSLLMALFVLGLAACNDFLTTPPQGLIGEDAVRNDPAAAQNLVTGVYNSLWEESMHGFDFVGMTNIASDDADKGSSAADGANTFGTLDNLNPTAGVGNLNNLWSAYFRSIAKANQALALIPLSAAEPTVRRQLEGEVRFLRAYFYFNLVRFFGGVPLLDAIPAVDQVNNTDLQKRATREQVYDLIVRDLRYAANVLPIKGQTQTGRATKAAAMAMLAKVYLYQKNWQQAYTLSDSIVKNQVGSYDLLPNYANIWRETGANSVESLFEVQTGINLSCNAAINLYVVCQGPRAGGKRGWSDLGFGFGTPSQSLVDEYEANDQRRAATIIFINPAPRGTVLWDGFRVPSRDSVENDRYNYKAYHSRTAERNCGNNDRLPKNLRIMRLGEVLLIHAEAALATGQNAAALTDINRLRTRAGLPALTTLDRAAVWHERRVELAMEHDRFFDLIRQEDVQAGRAVQAFAAHGKTFTKGKNEVFPIPQNQIQLSGGALTQNPGY</sequence>
<dbReference type="GO" id="GO:0009279">
    <property type="term" value="C:cell outer membrane"/>
    <property type="evidence" value="ECO:0007669"/>
    <property type="project" value="UniProtKB-SubCell"/>
</dbReference>
<dbReference type="EMBL" id="HE796683">
    <property type="protein sequence ID" value="CCH03243.1"/>
    <property type="molecule type" value="Genomic_DNA"/>
</dbReference>
<evidence type="ECO:0000313" key="10">
    <source>
        <dbReference type="Proteomes" id="UP000011058"/>
    </source>
</evidence>
<dbReference type="Proteomes" id="UP000011058">
    <property type="component" value="Chromosome"/>
</dbReference>
<dbReference type="OrthoDB" id="636214at2"/>